<feature type="transmembrane region" description="Helical" evidence="1">
    <location>
        <begin position="109"/>
        <end position="129"/>
    </location>
</feature>
<evidence type="ECO:0000313" key="2">
    <source>
        <dbReference type="EMBL" id="RKF05658.1"/>
    </source>
</evidence>
<evidence type="ECO:0008006" key="4">
    <source>
        <dbReference type="Google" id="ProtNLM"/>
    </source>
</evidence>
<organism evidence="2 3">
    <name type="scientific">Oceaniradius stylonematis</name>
    <dbReference type="NCBI Taxonomy" id="2184161"/>
    <lineage>
        <taxon>Bacteria</taxon>
        <taxon>Pseudomonadati</taxon>
        <taxon>Pseudomonadota</taxon>
        <taxon>Alphaproteobacteria</taxon>
        <taxon>Hyphomicrobiales</taxon>
        <taxon>Ahrensiaceae</taxon>
        <taxon>Oceaniradius</taxon>
    </lineage>
</organism>
<keyword evidence="1" id="KW-1133">Transmembrane helix</keyword>
<protein>
    <recommendedName>
        <fullName evidence="4">SLATT domain-containing protein</fullName>
    </recommendedName>
</protein>
<evidence type="ECO:0000313" key="3">
    <source>
        <dbReference type="Proteomes" id="UP000246132"/>
    </source>
</evidence>
<keyword evidence="3" id="KW-1185">Reference proteome</keyword>
<comment type="caution">
    <text evidence="2">The sequence shown here is derived from an EMBL/GenBank/DDBJ whole genome shotgun (WGS) entry which is preliminary data.</text>
</comment>
<accession>A0A3A8A8D0</accession>
<proteinExistence type="predicted"/>
<dbReference type="EMBL" id="QFWV02000008">
    <property type="protein sequence ID" value="RKF05658.1"/>
    <property type="molecule type" value="Genomic_DNA"/>
</dbReference>
<reference evidence="2 3" key="1">
    <citation type="journal article" date="2018" name="Int. J. Syst. Bacteriol.">
        <title>Oceaniradius stylonemae gen. nov., sp. nov., isolated from a red alga, Stylonema cornu-cervi.</title>
        <authorList>
            <person name="Jeong S."/>
        </authorList>
    </citation>
    <scope>NUCLEOTIDE SEQUENCE [LARGE SCALE GENOMIC DNA]</scope>
    <source>
        <strain evidence="2 3">StC1</strain>
    </source>
</reference>
<dbReference type="Proteomes" id="UP000246132">
    <property type="component" value="Unassembled WGS sequence"/>
</dbReference>
<evidence type="ECO:0000256" key="1">
    <source>
        <dbReference type="SAM" id="Phobius"/>
    </source>
</evidence>
<name>A0A3A8A8D0_9HYPH</name>
<dbReference type="AlphaFoldDB" id="A0A3A8A8D0"/>
<keyword evidence="1" id="KW-0472">Membrane</keyword>
<keyword evidence="1" id="KW-0812">Transmembrane</keyword>
<gene>
    <name evidence="2" type="ORF">DEM25_013690</name>
</gene>
<dbReference type="RefSeq" id="WP_120222757.1">
    <property type="nucleotide sequence ID" value="NZ_QFWV02000008.1"/>
</dbReference>
<sequence length="218" mass="24223">MTDPAALEELHAKRAEALKSFADRLNPKSPAALFDVLRDSTAQHVWQDARWSAAPPSGKALPASEIGELLDALRRLRFGVQRHYAIIAVQEHFNAPGVRSTWLHRGADALTVAMLIASLLLALSLLFGLEGWDRALIALAASCAAGVAAFRTLEEGLRYGDDALRMAWYLAAIDALEADYDRLQASGRIRLHRELEALAYREMREFLTSHHRARFVLQ</sequence>